<accession>A0A803MSB4</accession>
<protein>
    <recommendedName>
        <fullName evidence="8">Methionyl/Leucyl tRNA synthetase domain-containing protein</fullName>
    </recommendedName>
</protein>
<dbReference type="GO" id="GO:0006431">
    <property type="term" value="P:methionyl-tRNA aminoacylation"/>
    <property type="evidence" value="ECO:0007669"/>
    <property type="project" value="InterPro"/>
</dbReference>
<evidence type="ECO:0000256" key="7">
    <source>
        <dbReference type="RuleBase" id="RU363039"/>
    </source>
</evidence>
<dbReference type="AlphaFoldDB" id="A0A803MSB4"/>
<feature type="domain" description="Methionyl/Leucyl tRNA synthetase" evidence="8">
    <location>
        <begin position="30"/>
        <end position="350"/>
    </location>
</feature>
<sequence length="352" mass="40436">MEKFPVEDEQFSVGSAVVEKISVEGQRNVFCRLRGYNVLFIGGYDKYGTTSEVRAASENLTPREIRGKYHPLHKEIYQWFDISFGHFGRTSSSEHTAVSQQILNSLFHNNLLMDHTIQQLYCENCLKFLADSLVEGLCPECRVSCKGDQCEECNAYFNARDLLNPVCKICQNSSLTLRSTDHLFLNLGSLQPNLRALSERFTFSNQLAKKITEKLVGKENKIPPKCITRDLKWGVPVPIEKFKDKVMYVWFDAPLGYLSITKCHTSKWELWWKNPHNVELHLFMGKDNVPFYSVHFPPYLIGTGESWTLPHSIHATHFLLYKAGKFSKIRGIGVFGDEVKDTNIPVEVYRLI</sequence>
<dbReference type="InterPro" id="IPR014729">
    <property type="entry name" value="Rossmann-like_a/b/a_fold"/>
</dbReference>
<proteinExistence type="inferred from homology"/>
<comment type="similarity">
    <text evidence="7">Belongs to the class-I aminoacyl-tRNA synthetase family.</text>
</comment>
<evidence type="ECO:0000259" key="8">
    <source>
        <dbReference type="Pfam" id="PF09334"/>
    </source>
</evidence>
<dbReference type="PANTHER" id="PTHR45765">
    <property type="entry name" value="METHIONINE--TRNA LIGASE"/>
    <property type="match status" value="1"/>
</dbReference>
<dbReference type="InterPro" id="IPR033911">
    <property type="entry name" value="MetRS_core"/>
</dbReference>
<keyword evidence="4 7" id="KW-0648">Protein biosynthesis</keyword>
<dbReference type="Pfam" id="PF09334">
    <property type="entry name" value="tRNA-synt_1g"/>
    <property type="match status" value="1"/>
</dbReference>
<dbReference type="PRINTS" id="PR01041">
    <property type="entry name" value="TRNASYNTHMET"/>
</dbReference>
<reference evidence="9" key="1">
    <citation type="journal article" date="2017" name="Nature">
        <title>The genome of Chenopodium quinoa.</title>
        <authorList>
            <person name="Jarvis D.E."/>
            <person name="Ho Y.S."/>
            <person name="Lightfoot D.J."/>
            <person name="Schmoeckel S.M."/>
            <person name="Li B."/>
            <person name="Borm T.J.A."/>
            <person name="Ohyanagi H."/>
            <person name="Mineta K."/>
            <person name="Michell C.T."/>
            <person name="Saber N."/>
            <person name="Kharbatia N.M."/>
            <person name="Rupper R.R."/>
            <person name="Sharp A.R."/>
            <person name="Dally N."/>
            <person name="Boughton B.A."/>
            <person name="Woo Y.H."/>
            <person name="Gao G."/>
            <person name="Schijlen E.G.W.M."/>
            <person name="Guo X."/>
            <person name="Momin A.A."/>
            <person name="Negrao S."/>
            <person name="Al-Babili S."/>
            <person name="Gehring C."/>
            <person name="Roessner U."/>
            <person name="Jung C."/>
            <person name="Murphy K."/>
            <person name="Arold S.T."/>
            <person name="Gojobori T."/>
            <person name="van der Linden C.G."/>
            <person name="van Loo E.N."/>
            <person name="Jellen E.N."/>
            <person name="Maughan P.J."/>
            <person name="Tester M."/>
        </authorList>
    </citation>
    <scope>NUCLEOTIDE SEQUENCE [LARGE SCALE GENOMIC DNA]</scope>
    <source>
        <strain evidence="9">cv. PI 614886</strain>
    </source>
</reference>
<dbReference type="GO" id="GO:0005524">
    <property type="term" value="F:ATP binding"/>
    <property type="evidence" value="ECO:0007669"/>
    <property type="project" value="UniProtKB-KW"/>
</dbReference>
<evidence type="ECO:0000313" key="10">
    <source>
        <dbReference type="Proteomes" id="UP000596660"/>
    </source>
</evidence>
<keyword evidence="10" id="KW-1185">Reference proteome</keyword>
<dbReference type="PANTHER" id="PTHR45765:SF1">
    <property type="entry name" value="METHIONINE--TRNA LIGASE, CYTOPLASMIC"/>
    <property type="match status" value="1"/>
</dbReference>
<keyword evidence="1 7" id="KW-0436">Ligase</keyword>
<dbReference type="InterPro" id="IPR015413">
    <property type="entry name" value="Methionyl/Leucyl_tRNA_Synth"/>
</dbReference>
<keyword evidence="5 7" id="KW-0030">Aminoacyl-tRNA synthetase</keyword>
<dbReference type="SUPFAM" id="SSF57770">
    <property type="entry name" value="Methionyl-tRNA synthetase (MetRS), Zn-domain"/>
    <property type="match status" value="1"/>
</dbReference>
<dbReference type="Gene3D" id="2.20.28.20">
    <property type="entry name" value="Methionyl-tRNA synthetase, Zn-domain"/>
    <property type="match status" value="1"/>
</dbReference>
<comment type="catalytic activity">
    <reaction evidence="6">
        <text>tRNA(Met) + L-methionine + ATP = L-methionyl-tRNA(Met) + AMP + diphosphate</text>
        <dbReference type="Rhea" id="RHEA:13481"/>
        <dbReference type="Rhea" id="RHEA-COMP:9667"/>
        <dbReference type="Rhea" id="RHEA-COMP:9698"/>
        <dbReference type="ChEBI" id="CHEBI:30616"/>
        <dbReference type="ChEBI" id="CHEBI:33019"/>
        <dbReference type="ChEBI" id="CHEBI:57844"/>
        <dbReference type="ChEBI" id="CHEBI:78442"/>
        <dbReference type="ChEBI" id="CHEBI:78530"/>
        <dbReference type="ChEBI" id="CHEBI:456215"/>
        <dbReference type="EC" id="6.1.1.10"/>
    </reaction>
</comment>
<name>A0A803MSB4_CHEQI</name>
<reference evidence="9" key="2">
    <citation type="submission" date="2021-03" db="UniProtKB">
        <authorList>
            <consortium name="EnsemblPlants"/>
        </authorList>
    </citation>
    <scope>IDENTIFICATION</scope>
</reference>
<evidence type="ECO:0000313" key="9">
    <source>
        <dbReference type="EnsemblPlants" id="AUR62034373-RA:cds"/>
    </source>
</evidence>
<dbReference type="Gene3D" id="3.40.50.620">
    <property type="entry name" value="HUPs"/>
    <property type="match status" value="1"/>
</dbReference>
<organism evidence="9 10">
    <name type="scientific">Chenopodium quinoa</name>
    <name type="common">Quinoa</name>
    <dbReference type="NCBI Taxonomy" id="63459"/>
    <lineage>
        <taxon>Eukaryota</taxon>
        <taxon>Viridiplantae</taxon>
        <taxon>Streptophyta</taxon>
        <taxon>Embryophyta</taxon>
        <taxon>Tracheophyta</taxon>
        <taxon>Spermatophyta</taxon>
        <taxon>Magnoliopsida</taxon>
        <taxon>eudicotyledons</taxon>
        <taxon>Gunneridae</taxon>
        <taxon>Pentapetalae</taxon>
        <taxon>Caryophyllales</taxon>
        <taxon>Chenopodiaceae</taxon>
        <taxon>Chenopodioideae</taxon>
        <taxon>Atripliceae</taxon>
        <taxon>Chenopodium</taxon>
    </lineage>
</organism>
<evidence type="ECO:0000256" key="3">
    <source>
        <dbReference type="ARBA" id="ARBA00022840"/>
    </source>
</evidence>
<evidence type="ECO:0000256" key="1">
    <source>
        <dbReference type="ARBA" id="ARBA00022598"/>
    </source>
</evidence>
<evidence type="ECO:0000256" key="4">
    <source>
        <dbReference type="ARBA" id="ARBA00022917"/>
    </source>
</evidence>
<evidence type="ECO:0000256" key="2">
    <source>
        <dbReference type="ARBA" id="ARBA00022741"/>
    </source>
</evidence>
<dbReference type="GO" id="GO:0017101">
    <property type="term" value="C:aminoacyl-tRNA synthetase multienzyme complex"/>
    <property type="evidence" value="ECO:0007669"/>
    <property type="project" value="TreeGrafter"/>
</dbReference>
<dbReference type="GO" id="GO:0004825">
    <property type="term" value="F:methionine-tRNA ligase activity"/>
    <property type="evidence" value="ECO:0007669"/>
    <property type="project" value="UniProtKB-EC"/>
</dbReference>
<dbReference type="OMA" id="RNSAYHC"/>
<keyword evidence="3 7" id="KW-0067">ATP-binding</keyword>
<dbReference type="SUPFAM" id="SSF52374">
    <property type="entry name" value="Nucleotidylyl transferase"/>
    <property type="match status" value="1"/>
</dbReference>
<dbReference type="Proteomes" id="UP000596660">
    <property type="component" value="Unplaced"/>
</dbReference>
<dbReference type="GO" id="GO:0005829">
    <property type="term" value="C:cytosol"/>
    <property type="evidence" value="ECO:0007669"/>
    <property type="project" value="TreeGrafter"/>
</dbReference>
<dbReference type="InterPro" id="IPR023458">
    <property type="entry name" value="Met-tRNA_ligase_1"/>
</dbReference>
<keyword evidence="2 7" id="KW-0547">Nucleotide-binding</keyword>
<dbReference type="Gramene" id="AUR62034373-RA">
    <property type="protein sequence ID" value="AUR62034373-RA:cds"/>
    <property type="gene ID" value="AUR62034373"/>
</dbReference>
<dbReference type="EnsemblPlants" id="AUR62034373-RA">
    <property type="protein sequence ID" value="AUR62034373-RA:cds"/>
    <property type="gene ID" value="AUR62034373"/>
</dbReference>
<dbReference type="InterPro" id="IPR029038">
    <property type="entry name" value="MetRS_Zn"/>
</dbReference>
<evidence type="ECO:0000256" key="6">
    <source>
        <dbReference type="ARBA" id="ARBA00047364"/>
    </source>
</evidence>
<evidence type="ECO:0000256" key="5">
    <source>
        <dbReference type="ARBA" id="ARBA00023146"/>
    </source>
</evidence>